<sequence length="118" mass="12540">METKVETSAGSFTGNTMVTANVSVPNLAPSVLQSAPSTSTDLTPLAPEMVRFYLLSTQHPNTQEKSASKKYAPFTHSVAGEKPDFNLDPFADGTGLTAEELAEISMDPDAEDDDDDAD</sequence>
<dbReference type="EMBL" id="JARIHO010000001">
    <property type="protein sequence ID" value="KAJ7369218.1"/>
    <property type="molecule type" value="Genomic_DNA"/>
</dbReference>
<gene>
    <name evidence="1" type="ORF">DFH08DRAFT_948062</name>
</gene>
<proteinExistence type="predicted"/>
<evidence type="ECO:0000313" key="2">
    <source>
        <dbReference type="Proteomes" id="UP001218218"/>
    </source>
</evidence>
<evidence type="ECO:0000313" key="1">
    <source>
        <dbReference type="EMBL" id="KAJ7369218.1"/>
    </source>
</evidence>
<organism evidence="1 2">
    <name type="scientific">Mycena albidolilacea</name>
    <dbReference type="NCBI Taxonomy" id="1033008"/>
    <lineage>
        <taxon>Eukaryota</taxon>
        <taxon>Fungi</taxon>
        <taxon>Dikarya</taxon>
        <taxon>Basidiomycota</taxon>
        <taxon>Agaricomycotina</taxon>
        <taxon>Agaricomycetes</taxon>
        <taxon>Agaricomycetidae</taxon>
        <taxon>Agaricales</taxon>
        <taxon>Marasmiineae</taxon>
        <taxon>Mycenaceae</taxon>
        <taxon>Mycena</taxon>
    </lineage>
</organism>
<protein>
    <submittedName>
        <fullName evidence="1">Uncharacterized protein</fullName>
    </submittedName>
</protein>
<dbReference type="Proteomes" id="UP001218218">
    <property type="component" value="Unassembled WGS sequence"/>
</dbReference>
<reference evidence="1" key="1">
    <citation type="submission" date="2023-03" db="EMBL/GenBank/DDBJ databases">
        <title>Massive genome expansion in bonnet fungi (Mycena s.s.) driven by repeated elements and novel gene families across ecological guilds.</title>
        <authorList>
            <consortium name="Lawrence Berkeley National Laboratory"/>
            <person name="Harder C.B."/>
            <person name="Miyauchi S."/>
            <person name="Viragh M."/>
            <person name="Kuo A."/>
            <person name="Thoen E."/>
            <person name="Andreopoulos B."/>
            <person name="Lu D."/>
            <person name="Skrede I."/>
            <person name="Drula E."/>
            <person name="Henrissat B."/>
            <person name="Morin E."/>
            <person name="Kohler A."/>
            <person name="Barry K."/>
            <person name="LaButti K."/>
            <person name="Morin E."/>
            <person name="Salamov A."/>
            <person name="Lipzen A."/>
            <person name="Mereny Z."/>
            <person name="Hegedus B."/>
            <person name="Baldrian P."/>
            <person name="Stursova M."/>
            <person name="Weitz H."/>
            <person name="Taylor A."/>
            <person name="Grigoriev I.V."/>
            <person name="Nagy L.G."/>
            <person name="Martin F."/>
            <person name="Kauserud H."/>
        </authorList>
    </citation>
    <scope>NUCLEOTIDE SEQUENCE</scope>
    <source>
        <strain evidence="1">CBHHK002</strain>
    </source>
</reference>
<keyword evidence="2" id="KW-1185">Reference proteome</keyword>
<accession>A0AAD7F755</accession>
<name>A0AAD7F755_9AGAR</name>
<dbReference type="AlphaFoldDB" id="A0AAD7F755"/>
<comment type="caution">
    <text evidence="1">The sequence shown here is derived from an EMBL/GenBank/DDBJ whole genome shotgun (WGS) entry which is preliminary data.</text>
</comment>